<dbReference type="PRINTS" id="PR00700">
    <property type="entry name" value="PRTYPHPHTASE"/>
</dbReference>
<dbReference type="EMBL" id="KB308972">
    <property type="protein sequence ID" value="ELT95888.1"/>
    <property type="molecule type" value="Genomic_DNA"/>
</dbReference>
<dbReference type="InterPro" id="IPR016130">
    <property type="entry name" value="Tyr_Pase_AS"/>
</dbReference>
<reference evidence="13 15" key="2">
    <citation type="journal article" date="2013" name="Nature">
        <title>Insights into bilaterian evolution from three spiralian genomes.</title>
        <authorList>
            <person name="Simakov O."/>
            <person name="Marletaz F."/>
            <person name="Cho S.J."/>
            <person name="Edsinger-Gonzales E."/>
            <person name="Havlak P."/>
            <person name="Hellsten U."/>
            <person name="Kuo D.H."/>
            <person name="Larsson T."/>
            <person name="Lv J."/>
            <person name="Arendt D."/>
            <person name="Savage R."/>
            <person name="Osoegawa K."/>
            <person name="de Jong P."/>
            <person name="Grimwood J."/>
            <person name="Chapman J.A."/>
            <person name="Shapiro H."/>
            <person name="Aerts A."/>
            <person name="Otillar R.P."/>
            <person name="Terry A.Y."/>
            <person name="Boore J.L."/>
            <person name="Grigoriev I.V."/>
            <person name="Lindberg D.R."/>
            <person name="Seaver E.C."/>
            <person name="Weisblat D.A."/>
            <person name="Putnam N.H."/>
            <person name="Rokhsar D.S."/>
        </authorList>
    </citation>
    <scope>NUCLEOTIDE SEQUENCE</scope>
    <source>
        <strain evidence="13 15">I ESC-2004</strain>
    </source>
</reference>
<sequence>DRFTDHVKTLHMDSDFKFSEEYEAIKRRAPRNACTVAELQCNRTKNRFTNILPFDHSRVKLLPLDDDDEGSDYINANYMPGYNSKREFIACQGPMKSTIDHFWRMVWEQNVVIIVMVTKLEERGKEKCAQYWPADQDCHFYGDLQVQMRSESILDSYAIRIFDVGLVKTTRTIQQFHFLKWPDFDCPDNTQMLLNFVDVVRGNIRPSMSGPVIVHCSAGVGRTGTFICVDRLLQHVKDHNTIDVFGTVLEMRNYRCNMIQTEVQYIFVHDCMRDSMDDTSEVDDQTDEHIYENGERKC</sequence>
<keyword evidence="8" id="KW-0472">Membrane</keyword>
<evidence type="ECO:0000256" key="9">
    <source>
        <dbReference type="ARBA" id="ARBA00023180"/>
    </source>
</evidence>
<dbReference type="PROSITE" id="PS50055">
    <property type="entry name" value="TYR_PHOSPHATASE_PTP"/>
    <property type="match status" value="1"/>
</dbReference>
<evidence type="ECO:0000256" key="2">
    <source>
        <dbReference type="ARBA" id="ARBA00013064"/>
    </source>
</evidence>
<dbReference type="EC" id="3.1.3.48" evidence="2"/>
<protein>
    <recommendedName>
        <fullName evidence="2">protein-tyrosine-phosphatase</fullName>
        <ecNumber evidence="2">3.1.3.48</ecNumber>
    </recommendedName>
</protein>
<dbReference type="GO" id="GO:0004725">
    <property type="term" value="F:protein tyrosine phosphatase activity"/>
    <property type="evidence" value="ECO:0007669"/>
    <property type="project" value="UniProtKB-EC"/>
</dbReference>
<feature type="domain" description="Tyrosine-protein phosphatase" evidence="11">
    <location>
        <begin position="18"/>
        <end position="275"/>
    </location>
</feature>
<gene>
    <name evidence="13" type="ORF">CAPTEDRAFT_120303</name>
</gene>
<dbReference type="STRING" id="283909.R7TPU0"/>
<keyword evidence="3" id="KW-0812">Transmembrane</keyword>
<reference evidence="14" key="3">
    <citation type="submission" date="2015-06" db="UniProtKB">
        <authorList>
            <consortium name="EnsemblMetazoa"/>
        </authorList>
    </citation>
    <scope>IDENTIFICATION</scope>
</reference>
<evidence type="ECO:0000256" key="8">
    <source>
        <dbReference type="ARBA" id="ARBA00023136"/>
    </source>
</evidence>
<dbReference type="PROSITE" id="PS50056">
    <property type="entry name" value="TYR_PHOSPHATASE_2"/>
    <property type="match status" value="1"/>
</dbReference>
<dbReference type="HOGENOM" id="CLU_001645_9_1_1"/>
<dbReference type="SUPFAM" id="SSF52799">
    <property type="entry name" value="(Phosphotyrosine protein) phosphatases II"/>
    <property type="match status" value="1"/>
</dbReference>
<evidence type="ECO:0000256" key="3">
    <source>
        <dbReference type="ARBA" id="ARBA00022692"/>
    </source>
</evidence>
<dbReference type="FunFam" id="3.90.190.10:FF:000009">
    <property type="entry name" value="Receptor-type tyrosine-protein phosphatase beta"/>
    <property type="match status" value="1"/>
</dbReference>
<evidence type="ECO:0000259" key="11">
    <source>
        <dbReference type="PROSITE" id="PS50055"/>
    </source>
</evidence>
<comment type="catalytic activity">
    <reaction evidence="10">
        <text>O-phospho-L-tyrosyl-[protein] + H2O = L-tyrosyl-[protein] + phosphate</text>
        <dbReference type="Rhea" id="RHEA:10684"/>
        <dbReference type="Rhea" id="RHEA-COMP:10136"/>
        <dbReference type="Rhea" id="RHEA-COMP:20101"/>
        <dbReference type="ChEBI" id="CHEBI:15377"/>
        <dbReference type="ChEBI" id="CHEBI:43474"/>
        <dbReference type="ChEBI" id="CHEBI:46858"/>
        <dbReference type="ChEBI" id="CHEBI:61978"/>
        <dbReference type="EC" id="3.1.3.48"/>
    </reaction>
</comment>
<dbReference type="InterPro" id="IPR003595">
    <property type="entry name" value="Tyr_Pase_cat"/>
</dbReference>
<feature type="non-terminal residue" evidence="13">
    <location>
        <position position="1"/>
    </location>
</feature>
<dbReference type="Proteomes" id="UP000014760">
    <property type="component" value="Unassembled WGS sequence"/>
</dbReference>
<dbReference type="PANTHER" id="PTHR46957:SF3">
    <property type="entry name" value="CYTOKINE RECEPTOR"/>
    <property type="match status" value="1"/>
</dbReference>
<keyword evidence="4" id="KW-0732">Signal</keyword>
<dbReference type="OrthoDB" id="6272991at2759"/>
<evidence type="ECO:0000256" key="7">
    <source>
        <dbReference type="ARBA" id="ARBA00022989"/>
    </source>
</evidence>
<dbReference type="InterPro" id="IPR000242">
    <property type="entry name" value="PTP_cat"/>
</dbReference>
<organism evidence="13">
    <name type="scientific">Capitella teleta</name>
    <name type="common">Polychaete worm</name>
    <dbReference type="NCBI Taxonomy" id="283909"/>
    <lineage>
        <taxon>Eukaryota</taxon>
        <taxon>Metazoa</taxon>
        <taxon>Spiralia</taxon>
        <taxon>Lophotrochozoa</taxon>
        <taxon>Annelida</taxon>
        <taxon>Polychaeta</taxon>
        <taxon>Sedentaria</taxon>
        <taxon>Scolecida</taxon>
        <taxon>Capitellidae</taxon>
        <taxon>Capitella</taxon>
    </lineage>
</organism>
<evidence type="ECO:0000256" key="1">
    <source>
        <dbReference type="ARBA" id="ARBA00004479"/>
    </source>
</evidence>
<dbReference type="AlphaFoldDB" id="R7TPU0"/>
<evidence type="ECO:0000313" key="15">
    <source>
        <dbReference type="Proteomes" id="UP000014760"/>
    </source>
</evidence>
<dbReference type="Gene3D" id="3.90.190.10">
    <property type="entry name" value="Protein tyrosine phosphatase superfamily"/>
    <property type="match status" value="1"/>
</dbReference>
<evidence type="ECO:0000256" key="6">
    <source>
        <dbReference type="ARBA" id="ARBA00022912"/>
    </source>
</evidence>
<keyword evidence="5" id="KW-0378">Hydrolase</keyword>
<dbReference type="EMBL" id="AMQN01011599">
    <property type="status" value="NOT_ANNOTATED_CDS"/>
    <property type="molecule type" value="Genomic_DNA"/>
</dbReference>
<dbReference type="OMA" id="EDMTMIM"/>
<dbReference type="Pfam" id="PF00102">
    <property type="entry name" value="Y_phosphatase"/>
    <property type="match status" value="1"/>
</dbReference>
<dbReference type="GO" id="GO:0016020">
    <property type="term" value="C:membrane"/>
    <property type="evidence" value="ECO:0007669"/>
    <property type="project" value="UniProtKB-SubCell"/>
</dbReference>
<feature type="domain" description="Tyrosine specific protein phosphatases" evidence="12">
    <location>
        <begin position="194"/>
        <end position="266"/>
    </location>
</feature>
<evidence type="ECO:0000256" key="10">
    <source>
        <dbReference type="ARBA" id="ARBA00051722"/>
    </source>
</evidence>
<evidence type="ECO:0000313" key="14">
    <source>
        <dbReference type="EnsemblMetazoa" id="CapteP120303"/>
    </source>
</evidence>
<proteinExistence type="predicted"/>
<evidence type="ECO:0000313" key="13">
    <source>
        <dbReference type="EMBL" id="ELT95888.1"/>
    </source>
</evidence>
<keyword evidence="9" id="KW-0325">Glycoprotein</keyword>
<evidence type="ECO:0000256" key="5">
    <source>
        <dbReference type="ARBA" id="ARBA00022801"/>
    </source>
</evidence>
<keyword evidence="15" id="KW-1185">Reference proteome</keyword>
<keyword evidence="7" id="KW-1133">Transmembrane helix</keyword>
<evidence type="ECO:0000256" key="4">
    <source>
        <dbReference type="ARBA" id="ARBA00022729"/>
    </source>
</evidence>
<comment type="subcellular location">
    <subcellularLocation>
        <location evidence="1">Membrane</location>
        <topology evidence="1">Single-pass type I membrane protein</topology>
    </subcellularLocation>
</comment>
<dbReference type="SMART" id="SM00404">
    <property type="entry name" value="PTPc_motif"/>
    <property type="match status" value="1"/>
</dbReference>
<dbReference type="EnsemblMetazoa" id="CapteT120303">
    <property type="protein sequence ID" value="CapteP120303"/>
    <property type="gene ID" value="CapteG120303"/>
</dbReference>
<dbReference type="InterPro" id="IPR029021">
    <property type="entry name" value="Prot-tyrosine_phosphatase-like"/>
</dbReference>
<evidence type="ECO:0000259" key="12">
    <source>
        <dbReference type="PROSITE" id="PS50056"/>
    </source>
</evidence>
<dbReference type="PANTHER" id="PTHR46957">
    <property type="entry name" value="CYTOKINE RECEPTOR"/>
    <property type="match status" value="1"/>
</dbReference>
<name>R7TPU0_CAPTE</name>
<reference evidence="15" key="1">
    <citation type="submission" date="2012-12" db="EMBL/GenBank/DDBJ databases">
        <authorList>
            <person name="Hellsten U."/>
            <person name="Grimwood J."/>
            <person name="Chapman J.A."/>
            <person name="Shapiro H."/>
            <person name="Aerts A."/>
            <person name="Otillar R.P."/>
            <person name="Terry A.Y."/>
            <person name="Boore J.L."/>
            <person name="Simakov O."/>
            <person name="Marletaz F."/>
            <person name="Cho S.-J."/>
            <person name="Edsinger-Gonzales E."/>
            <person name="Havlak P."/>
            <person name="Kuo D.-H."/>
            <person name="Larsson T."/>
            <person name="Lv J."/>
            <person name="Arendt D."/>
            <person name="Savage R."/>
            <person name="Osoegawa K."/>
            <person name="de Jong P."/>
            <person name="Lindberg D.R."/>
            <person name="Seaver E.C."/>
            <person name="Weisblat D.A."/>
            <person name="Putnam N.H."/>
            <person name="Grigoriev I.V."/>
            <person name="Rokhsar D.S."/>
        </authorList>
    </citation>
    <scope>NUCLEOTIDE SEQUENCE</scope>
    <source>
        <strain evidence="15">I ESC-2004</strain>
    </source>
</reference>
<keyword evidence="6" id="KW-0904">Protein phosphatase</keyword>
<dbReference type="InterPro" id="IPR050713">
    <property type="entry name" value="RTP_Phos/Ushers"/>
</dbReference>
<dbReference type="SMART" id="SM00194">
    <property type="entry name" value="PTPc"/>
    <property type="match status" value="1"/>
</dbReference>
<dbReference type="PROSITE" id="PS00383">
    <property type="entry name" value="TYR_PHOSPHATASE_1"/>
    <property type="match status" value="1"/>
</dbReference>
<dbReference type="InterPro" id="IPR000387">
    <property type="entry name" value="Tyr_Pase_dom"/>
</dbReference>
<accession>R7TPU0</accession>